<proteinExistence type="predicted"/>
<keyword evidence="3" id="KW-1185">Reference proteome</keyword>
<dbReference type="AlphaFoldDB" id="A0A448XAR2"/>
<dbReference type="Proteomes" id="UP000784294">
    <property type="component" value="Unassembled WGS sequence"/>
</dbReference>
<organism evidence="2 3">
    <name type="scientific">Protopolystoma xenopodis</name>
    <dbReference type="NCBI Taxonomy" id="117903"/>
    <lineage>
        <taxon>Eukaryota</taxon>
        <taxon>Metazoa</taxon>
        <taxon>Spiralia</taxon>
        <taxon>Lophotrochozoa</taxon>
        <taxon>Platyhelminthes</taxon>
        <taxon>Monogenea</taxon>
        <taxon>Polyopisthocotylea</taxon>
        <taxon>Polystomatidea</taxon>
        <taxon>Polystomatidae</taxon>
        <taxon>Protopolystoma</taxon>
    </lineage>
</organism>
<evidence type="ECO:0000313" key="3">
    <source>
        <dbReference type="Proteomes" id="UP000784294"/>
    </source>
</evidence>
<accession>A0A448XAR2</accession>
<gene>
    <name evidence="2" type="ORF">PXEA_LOCUS25853</name>
</gene>
<protein>
    <submittedName>
        <fullName evidence="2">Uncharacterized protein</fullName>
    </submittedName>
</protein>
<evidence type="ECO:0000313" key="2">
    <source>
        <dbReference type="EMBL" id="VEL32413.1"/>
    </source>
</evidence>
<reference evidence="2" key="1">
    <citation type="submission" date="2018-11" db="EMBL/GenBank/DDBJ databases">
        <authorList>
            <consortium name="Pathogen Informatics"/>
        </authorList>
    </citation>
    <scope>NUCLEOTIDE SEQUENCE</scope>
</reference>
<sequence>MTEESLAPFYRNRRRLPRKQRQHECSSKANRQLVKRNAPSSSGGTDLRISLEMERCALLIGFREAQSQSLLYLKCRSHSLIQTPPSWSCNLVLFFFPLTRYNHSSPNRWNPPITSRLSTTGLSASQPIRRMVDAFRCPHQGCLYFGKTSKSSRDLSHTGLHCSVANLANQALASDTKAPVVLAPSPVARVDHLPGGGVMPGEL</sequence>
<evidence type="ECO:0000256" key="1">
    <source>
        <dbReference type="SAM" id="MobiDB-lite"/>
    </source>
</evidence>
<dbReference type="EMBL" id="CAAALY010244151">
    <property type="protein sequence ID" value="VEL32413.1"/>
    <property type="molecule type" value="Genomic_DNA"/>
</dbReference>
<feature type="region of interest" description="Disordered" evidence="1">
    <location>
        <begin position="17"/>
        <end position="46"/>
    </location>
</feature>
<name>A0A448XAR2_9PLAT</name>
<comment type="caution">
    <text evidence="2">The sequence shown here is derived from an EMBL/GenBank/DDBJ whole genome shotgun (WGS) entry which is preliminary data.</text>
</comment>